<dbReference type="PROSITE" id="PS50042">
    <property type="entry name" value="CNMP_BINDING_3"/>
    <property type="match status" value="1"/>
</dbReference>
<dbReference type="KEGG" id="zpr:ZPR_1326"/>
<dbReference type="InterPro" id="IPR014710">
    <property type="entry name" value="RmlC-like_jellyroll"/>
</dbReference>
<evidence type="ECO:0000313" key="2">
    <source>
        <dbReference type="EMBL" id="ADF51662.1"/>
    </source>
</evidence>
<feature type="domain" description="Cyclic nucleotide-binding" evidence="1">
    <location>
        <begin position="10"/>
        <end position="113"/>
    </location>
</feature>
<dbReference type="InterPro" id="IPR000595">
    <property type="entry name" value="cNMP-bd_dom"/>
</dbReference>
<evidence type="ECO:0000259" key="1">
    <source>
        <dbReference type="PROSITE" id="PS50042"/>
    </source>
</evidence>
<dbReference type="RefSeq" id="WP_013070814.1">
    <property type="nucleotide sequence ID" value="NC_014041.1"/>
</dbReference>
<sequence length="187" mass="21516">MEDFEKYLYDIVKLSDSSVRRILSFVVCKEIKKKEFLIRPGKVGNFIAFVNSGVLRYFIGKDGSEYNIDFHLKFTFASAYSSFLTGKPAIGFLQALEDSQLLILGKESYNELLAENIEAYKFAKFISDDYFLRKCKRQTSLLMDSAKDRYSLLLETYPGIEQKVPQYQIASYLGIKPESLSRIKSLT</sequence>
<dbReference type="Pfam" id="PF00027">
    <property type="entry name" value="cNMP_binding"/>
    <property type="match status" value="1"/>
</dbReference>
<accession>D5BJJ6</accession>
<dbReference type="AlphaFoldDB" id="D5BJJ6"/>
<dbReference type="CDD" id="cd00038">
    <property type="entry name" value="CAP_ED"/>
    <property type="match status" value="1"/>
</dbReference>
<organism evidence="2 3">
    <name type="scientific">Zunongwangia profunda (strain DSM 18752 / CCTCC AB 206139 / SM-A87)</name>
    <name type="common">Wangia profunda</name>
    <dbReference type="NCBI Taxonomy" id="655815"/>
    <lineage>
        <taxon>Bacteria</taxon>
        <taxon>Pseudomonadati</taxon>
        <taxon>Bacteroidota</taxon>
        <taxon>Flavobacteriia</taxon>
        <taxon>Flavobacteriales</taxon>
        <taxon>Flavobacteriaceae</taxon>
        <taxon>Zunongwangia</taxon>
    </lineage>
</organism>
<dbReference type="OrthoDB" id="663011at2"/>
<name>D5BJJ6_ZUNPS</name>
<dbReference type="InterPro" id="IPR018490">
    <property type="entry name" value="cNMP-bd_dom_sf"/>
</dbReference>
<dbReference type="EMBL" id="CP001650">
    <property type="protein sequence ID" value="ADF51662.1"/>
    <property type="molecule type" value="Genomic_DNA"/>
</dbReference>
<keyword evidence="3" id="KW-1185">Reference proteome</keyword>
<evidence type="ECO:0000313" key="3">
    <source>
        <dbReference type="Proteomes" id="UP000001654"/>
    </source>
</evidence>
<reference evidence="2 3" key="1">
    <citation type="journal article" date="2010" name="BMC Genomics">
        <title>The complete genome of Zunongwangia profunda SM-A87 reveals its adaptation to the deep-sea environment and ecological role in sedimentary organic nitrogen degradation.</title>
        <authorList>
            <person name="Qin Q.L."/>
            <person name="Zhang X.Y."/>
            <person name="Wang X.M."/>
            <person name="Liu G.M."/>
            <person name="Chen X.L."/>
            <person name="Xie B.B."/>
            <person name="Dang H.Y."/>
            <person name="Zhou B.C."/>
            <person name="Yu J."/>
            <person name="Zhang Y.Z."/>
        </authorList>
    </citation>
    <scope>NUCLEOTIDE SEQUENCE [LARGE SCALE GENOMIC DNA]</scope>
    <source>
        <strain evidence="3">DSM 18752 / CCTCC AB 206139 / SM-A87</strain>
    </source>
</reference>
<dbReference type="HOGENOM" id="CLU_075053_9_2_10"/>
<dbReference type="Gene3D" id="2.60.120.10">
    <property type="entry name" value="Jelly Rolls"/>
    <property type="match status" value="1"/>
</dbReference>
<dbReference type="STRING" id="655815.ZPR_1326"/>
<proteinExistence type="predicted"/>
<gene>
    <name evidence="2" type="ordered locus">ZPR_1326</name>
</gene>
<protein>
    <submittedName>
        <fullName evidence="2">Protein containing cyclic nucleotide-binding domain</fullName>
    </submittedName>
</protein>
<dbReference type="Proteomes" id="UP000001654">
    <property type="component" value="Chromosome"/>
</dbReference>
<dbReference type="eggNOG" id="COG0664">
    <property type="taxonomic scope" value="Bacteria"/>
</dbReference>
<dbReference type="SUPFAM" id="SSF51206">
    <property type="entry name" value="cAMP-binding domain-like"/>
    <property type="match status" value="1"/>
</dbReference>